<evidence type="ECO:0000259" key="6">
    <source>
        <dbReference type="PROSITE" id="PS50977"/>
    </source>
</evidence>
<gene>
    <name evidence="8" type="ORF">CEV34_1986</name>
    <name evidence="7" type="ORF">EHE22_11195</name>
</gene>
<dbReference type="PRINTS" id="PR00455">
    <property type="entry name" value="HTHTETR"/>
</dbReference>
<dbReference type="Proteomes" id="UP000216188">
    <property type="component" value="Unassembled WGS sequence"/>
</dbReference>
<dbReference type="Proteomes" id="UP000526233">
    <property type="component" value="Unassembled WGS sequence"/>
</dbReference>
<sequence length="198" mass="22354">MVRTVNPEKHEEKRLEILEAAHRCFLREGLQGASIAKICKEAEISPGHLYHYFSSKEEIVEQMADEYLRKLHGDFASHPEGQDTATVLLSELWGMSGWGEVDHCRILFELLSEAGRSERIREILRNNTASIRRMLADTLKAGQARGEVDPSLDVGHTSAMLIAVLDAAPMLPLMVPDVSFEESRKLLTTMITRFLRPQ</sequence>
<accession>A0A256GLN2</accession>
<dbReference type="GO" id="GO:0003677">
    <property type="term" value="F:DNA binding"/>
    <property type="evidence" value="ECO:0007669"/>
    <property type="project" value="UniProtKB-UniRule"/>
</dbReference>
<keyword evidence="1" id="KW-0678">Repressor</keyword>
<evidence type="ECO:0000313" key="10">
    <source>
        <dbReference type="Proteomes" id="UP000526233"/>
    </source>
</evidence>
<dbReference type="PANTHER" id="PTHR47506:SF6">
    <property type="entry name" value="HTH-TYPE TRANSCRIPTIONAL REPRESSOR NEMR"/>
    <property type="match status" value="1"/>
</dbReference>
<evidence type="ECO:0000256" key="3">
    <source>
        <dbReference type="ARBA" id="ARBA00023125"/>
    </source>
</evidence>
<dbReference type="InterPro" id="IPR001647">
    <property type="entry name" value="HTH_TetR"/>
</dbReference>
<evidence type="ECO:0000256" key="1">
    <source>
        <dbReference type="ARBA" id="ARBA00022491"/>
    </source>
</evidence>
<dbReference type="Gene3D" id="1.10.357.10">
    <property type="entry name" value="Tetracycline Repressor, domain 2"/>
    <property type="match status" value="1"/>
</dbReference>
<protein>
    <submittedName>
        <fullName evidence="8">Bacterial transcriptional repressor family protein</fullName>
    </submittedName>
    <submittedName>
        <fullName evidence="7">TetR/AcrR family transcriptional regulator</fullName>
    </submittedName>
</protein>
<dbReference type="STRING" id="419475.A8A54_01650"/>
<name>A0A256GLN2_9HYPH</name>
<evidence type="ECO:0000256" key="4">
    <source>
        <dbReference type="ARBA" id="ARBA00023163"/>
    </source>
</evidence>
<feature type="DNA-binding region" description="H-T-H motif" evidence="5">
    <location>
        <begin position="34"/>
        <end position="53"/>
    </location>
</feature>
<keyword evidence="4" id="KW-0804">Transcription</keyword>
<dbReference type="EMBL" id="NNRM01000017">
    <property type="protein sequence ID" value="OYR27870.1"/>
    <property type="molecule type" value="Genomic_DNA"/>
</dbReference>
<dbReference type="RefSeq" id="WP_007873646.1">
    <property type="nucleotide sequence ID" value="NZ_CAXURC020000001.1"/>
</dbReference>
<dbReference type="InterPro" id="IPR039538">
    <property type="entry name" value="BetI_C"/>
</dbReference>
<dbReference type="PANTHER" id="PTHR47506">
    <property type="entry name" value="TRANSCRIPTIONAL REGULATORY PROTEIN"/>
    <property type="match status" value="1"/>
</dbReference>
<keyword evidence="9" id="KW-1185">Reference proteome</keyword>
<dbReference type="Pfam" id="PF13977">
    <property type="entry name" value="TetR_C_6"/>
    <property type="match status" value="1"/>
</dbReference>
<comment type="caution">
    <text evidence="8">The sequence shown here is derived from an EMBL/GenBank/DDBJ whole genome shotgun (WGS) entry which is preliminary data.</text>
</comment>
<reference evidence="7 10" key="2">
    <citation type="submission" date="2018-11" db="EMBL/GenBank/DDBJ databases">
        <title>Genome sequencing and analysis.</title>
        <authorList>
            <person name="Huang Y.-T."/>
        </authorList>
    </citation>
    <scope>NUCLEOTIDE SEQUENCE [LARGE SCALE GENOMIC DNA]</scope>
    <source>
        <strain evidence="7 10">SHIN</strain>
    </source>
</reference>
<organism evidence="8 9">
    <name type="scientific">Brucella pseudogrignonensis</name>
    <dbReference type="NCBI Taxonomy" id="419475"/>
    <lineage>
        <taxon>Bacteria</taxon>
        <taxon>Pseudomonadati</taxon>
        <taxon>Pseudomonadota</taxon>
        <taxon>Alphaproteobacteria</taxon>
        <taxon>Hyphomicrobiales</taxon>
        <taxon>Brucellaceae</taxon>
        <taxon>Brucella/Ochrobactrum group</taxon>
        <taxon>Brucella</taxon>
    </lineage>
</organism>
<evidence type="ECO:0000313" key="9">
    <source>
        <dbReference type="Proteomes" id="UP000216188"/>
    </source>
</evidence>
<dbReference type="AlphaFoldDB" id="A0A256GLN2"/>
<dbReference type="Pfam" id="PF00440">
    <property type="entry name" value="TetR_N"/>
    <property type="match status" value="1"/>
</dbReference>
<dbReference type="InterPro" id="IPR009057">
    <property type="entry name" value="Homeodomain-like_sf"/>
</dbReference>
<dbReference type="InterPro" id="IPR036271">
    <property type="entry name" value="Tet_transcr_reg_TetR-rel_C_sf"/>
</dbReference>
<keyword evidence="3 5" id="KW-0238">DNA-binding</keyword>
<evidence type="ECO:0000256" key="2">
    <source>
        <dbReference type="ARBA" id="ARBA00023015"/>
    </source>
</evidence>
<dbReference type="PROSITE" id="PS01081">
    <property type="entry name" value="HTH_TETR_1"/>
    <property type="match status" value="1"/>
</dbReference>
<dbReference type="PROSITE" id="PS50977">
    <property type="entry name" value="HTH_TETR_2"/>
    <property type="match status" value="1"/>
</dbReference>
<evidence type="ECO:0000256" key="5">
    <source>
        <dbReference type="PROSITE-ProRule" id="PRU00335"/>
    </source>
</evidence>
<keyword evidence="2" id="KW-0805">Transcription regulation</keyword>
<reference evidence="8 9" key="1">
    <citation type="submission" date="2017-07" db="EMBL/GenBank/DDBJ databases">
        <title>Phylogenetic study on the rhizospheric bacterium Ochrobactrum sp. A44.</title>
        <authorList>
            <person name="Krzyzanowska D.M."/>
            <person name="Ossowicki A."/>
            <person name="Rajewska M."/>
            <person name="Maciag T."/>
            <person name="Kaczynski Z."/>
            <person name="Czerwicka M."/>
            <person name="Jafra S."/>
        </authorList>
    </citation>
    <scope>NUCLEOTIDE SEQUENCE [LARGE SCALE GENOMIC DNA]</scope>
    <source>
        <strain evidence="8 9">CCUG 30717</strain>
    </source>
</reference>
<dbReference type="InterPro" id="IPR023772">
    <property type="entry name" value="DNA-bd_HTH_TetR-type_CS"/>
</dbReference>
<dbReference type="SUPFAM" id="SSF46689">
    <property type="entry name" value="Homeodomain-like"/>
    <property type="match status" value="1"/>
</dbReference>
<dbReference type="EMBL" id="PKQI01000002">
    <property type="protein sequence ID" value="NNV20990.1"/>
    <property type="molecule type" value="Genomic_DNA"/>
</dbReference>
<dbReference type="SUPFAM" id="SSF48498">
    <property type="entry name" value="Tetracyclin repressor-like, C-terminal domain"/>
    <property type="match status" value="1"/>
</dbReference>
<evidence type="ECO:0000313" key="7">
    <source>
        <dbReference type="EMBL" id="NNV20990.1"/>
    </source>
</evidence>
<evidence type="ECO:0000313" key="8">
    <source>
        <dbReference type="EMBL" id="OYR27870.1"/>
    </source>
</evidence>
<feature type="domain" description="HTH tetR-type" evidence="6">
    <location>
        <begin position="11"/>
        <end position="71"/>
    </location>
</feature>
<proteinExistence type="predicted"/>